<dbReference type="PANTHER" id="PTHR31785:SF2">
    <property type="entry name" value="UPF0524 PROTEIN C3ORF70"/>
    <property type="match status" value="1"/>
</dbReference>
<dbReference type="EMBL" id="JAFBMS010000039">
    <property type="protein sequence ID" value="KAG9340836.1"/>
    <property type="molecule type" value="Genomic_DNA"/>
</dbReference>
<dbReference type="OrthoDB" id="8924346at2759"/>
<comment type="caution">
    <text evidence="4">The sequence shown here is derived from an EMBL/GenBank/DDBJ whole genome shotgun (WGS) entry which is preliminary data.</text>
</comment>
<keyword evidence="5" id="KW-1185">Reference proteome</keyword>
<protein>
    <submittedName>
        <fullName evidence="4">Uncharacterized protein</fullName>
    </submittedName>
</protein>
<evidence type="ECO:0000256" key="1">
    <source>
        <dbReference type="ARBA" id="ARBA00010215"/>
    </source>
</evidence>
<comment type="similarity">
    <text evidence="1">Belongs to the UPF0524 family.</text>
</comment>
<reference evidence="4" key="1">
    <citation type="thesis" date="2021" institute="BYU ScholarsArchive" country="Provo, UT, USA">
        <title>Applications of and Algorithms for Genome Assembly and Genomic Analyses with an Emphasis on Marine Teleosts.</title>
        <authorList>
            <person name="Pickett B.D."/>
        </authorList>
    </citation>
    <scope>NUCLEOTIDE SEQUENCE</scope>
    <source>
        <strain evidence="4">HI-2016</strain>
    </source>
</reference>
<dbReference type="InterPro" id="IPR029670">
    <property type="entry name" value="UPF0524_fam"/>
</dbReference>
<feature type="compositionally biased region" description="Polar residues" evidence="3">
    <location>
        <begin position="27"/>
        <end position="37"/>
    </location>
</feature>
<organism evidence="4 5">
    <name type="scientific">Albula glossodonta</name>
    <name type="common">roundjaw bonefish</name>
    <dbReference type="NCBI Taxonomy" id="121402"/>
    <lineage>
        <taxon>Eukaryota</taxon>
        <taxon>Metazoa</taxon>
        <taxon>Chordata</taxon>
        <taxon>Craniata</taxon>
        <taxon>Vertebrata</taxon>
        <taxon>Euteleostomi</taxon>
        <taxon>Actinopterygii</taxon>
        <taxon>Neopterygii</taxon>
        <taxon>Teleostei</taxon>
        <taxon>Albuliformes</taxon>
        <taxon>Albulidae</taxon>
        <taxon>Albula</taxon>
    </lineage>
</organism>
<evidence type="ECO:0000256" key="2">
    <source>
        <dbReference type="ARBA" id="ARBA00022902"/>
    </source>
</evidence>
<feature type="compositionally biased region" description="Pro residues" evidence="3">
    <location>
        <begin position="149"/>
        <end position="170"/>
    </location>
</feature>
<dbReference type="AlphaFoldDB" id="A0A8T2NME7"/>
<name>A0A8T2NME7_9TELE</name>
<evidence type="ECO:0000313" key="4">
    <source>
        <dbReference type="EMBL" id="KAG9340836.1"/>
    </source>
</evidence>
<gene>
    <name evidence="4" type="ORF">JZ751_020028</name>
</gene>
<dbReference type="PANTHER" id="PTHR31785">
    <property type="entry name" value="UPF0524 PROTEIN C3ORF70"/>
    <property type="match status" value="1"/>
</dbReference>
<keyword evidence="2" id="KW-0524">Neurogenesis</keyword>
<dbReference type="Pfam" id="PF15823">
    <property type="entry name" value="UPF0524"/>
    <property type="match status" value="1"/>
</dbReference>
<feature type="compositionally biased region" description="Low complexity" evidence="3">
    <location>
        <begin position="239"/>
        <end position="248"/>
    </location>
</feature>
<dbReference type="Proteomes" id="UP000824540">
    <property type="component" value="Unassembled WGS sequence"/>
</dbReference>
<feature type="region of interest" description="Disordered" evidence="3">
    <location>
        <begin position="1"/>
        <end position="37"/>
    </location>
</feature>
<sequence>MQAYCGTEDSTVPPGNLGPKAHLSMPNRAQTDESSSGKQAVYTMHCAAPREKGLLGNTAGKYVYQPMTSVCQLPSTPVPVVPSDCSDTIHLSVSLTERFLRTAPCFLPPPCPESPKYCVISDLFVDDYIVKRINGKMCYVQRPPPPMPVPASAPAPALTPAPPQLPPPHHAPNHAPSHAPHIHTKQSPPAEKAKAPKMDHCSSPSSSEDSGINAVGLHYLESCDEDSEEDEEDEELSSDGESSPSSLGEQDECSLLSPSKSTVEIIEKIETTASVSWWIIVTLSPHHLHTLPRMDVPIGGI</sequence>
<evidence type="ECO:0000256" key="3">
    <source>
        <dbReference type="SAM" id="MobiDB-lite"/>
    </source>
</evidence>
<feature type="compositionally biased region" description="Acidic residues" evidence="3">
    <location>
        <begin position="222"/>
        <end position="238"/>
    </location>
</feature>
<feature type="compositionally biased region" description="Basic and acidic residues" evidence="3">
    <location>
        <begin position="191"/>
        <end position="200"/>
    </location>
</feature>
<evidence type="ECO:0000313" key="5">
    <source>
        <dbReference type="Proteomes" id="UP000824540"/>
    </source>
</evidence>
<proteinExistence type="inferred from homology"/>
<feature type="region of interest" description="Disordered" evidence="3">
    <location>
        <begin position="149"/>
        <end position="258"/>
    </location>
</feature>
<dbReference type="GO" id="GO:0007399">
    <property type="term" value="P:nervous system development"/>
    <property type="evidence" value="ECO:0007669"/>
    <property type="project" value="UniProtKB-KW"/>
</dbReference>
<accession>A0A8T2NME7</accession>